<gene>
    <name evidence="1" type="ORF">CPter91_0780</name>
</gene>
<dbReference type="KEGG" id="cpra:CPter91_0780"/>
<dbReference type="EMBL" id="CP013234">
    <property type="protein sequence ID" value="AMP03173.1"/>
    <property type="molecule type" value="Genomic_DNA"/>
</dbReference>
<proteinExistence type="predicted"/>
<dbReference type="PANTHER" id="PTHR35802">
    <property type="entry name" value="PROTEASE SYNTHASE AND SPORULATION PROTEIN PAI 2"/>
    <property type="match status" value="1"/>
</dbReference>
<evidence type="ECO:0000313" key="1">
    <source>
        <dbReference type="EMBL" id="AMP03173.1"/>
    </source>
</evidence>
<dbReference type="Gene3D" id="2.30.110.10">
    <property type="entry name" value="Electron Transport, Fmn-binding Protein, Chain A"/>
    <property type="match status" value="1"/>
</dbReference>
<dbReference type="InterPro" id="IPR012349">
    <property type="entry name" value="Split_barrel_FMN-bd"/>
</dbReference>
<dbReference type="AlphaFoldDB" id="A0A127PZG5"/>
<dbReference type="PANTHER" id="PTHR35802:SF1">
    <property type="entry name" value="PROTEASE SYNTHASE AND SPORULATION PROTEIN PAI 2"/>
    <property type="match status" value="1"/>
</dbReference>
<name>A0A127PZG5_9BURK</name>
<dbReference type="Pfam" id="PF04299">
    <property type="entry name" value="FMN_bind_2"/>
    <property type="match status" value="1"/>
</dbReference>
<dbReference type="InterPro" id="IPR007396">
    <property type="entry name" value="TR_PAI2-type"/>
</dbReference>
<organism evidence="1 2">
    <name type="scientific">Collimonas pratensis</name>
    <dbReference type="NCBI Taxonomy" id="279113"/>
    <lineage>
        <taxon>Bacteria</taxon>
        <taxon>Pseudomonadati</taxon>
        <taxon>Pseudomonadota</taxon>
        <taxon>Betaproteobacteria</taxon>
        <taxon>Burkholderiales</taxon>
        <taxon>Oxalobacteraceae</taxon>
        <taxon>Collimonas</taxon>
    </lineage>
</organism>
<dbReference type="SUPFAM" id="SSF50475">
    <property type="entry name" value="FMN-binding split barrel"/>
    <property type="match status" value="1"/>
</dbReference>
<evidence type="ECO:0000313" key="2">
    <source>
        <dbReference type="Proteomes" id="UP000074561"/>
    </source>
</evidence>
<dbReference type="PATRIC" id="fig|279113.9.peg.783"/>
<accession>A0A127PZG5</accession>
<reference evidence="1 2" key="1">
    <citation type="submission" date="2015-11" db="EMBL/GenBank/DDBJ databases">
        <title>Exploring the genomic traits of fungus-feeding bacterial genus Collimonas.</title>
        <authorList>
            <person name="Song C."/>
            <person name="Schmidt R."/>
            <person name="de Jager V."/>
            <person name="Krzyzanowska D."/>
            <person name="Jongedijk E."/>
            <person name="Cankar K."/>
            <person name="Beekwilder J."/>
            <person name="van Veen A."/>
            <person name="de Boer W."/>
            <person name="van Veen J.A."/>
            <person name="Garbeva P."/>
        </authorList>
    </citation>
    <scope>NUCLEOTIDE SEQUENCE [LARGE SCALE GENOMIC DNA]</scope>
    <source>
        <strain evidence="1 2">Ter91</strain>
    </source>
</reference>
<protein>
    <submittedName>
        <fullName evidence="1">Putative FMN-binding domain protein</fullName>
    </submittedName>
</protein>
<dbReference type="Proteomes" id="UP000074561">
    <property type="component" value="Chromosome"/>
</dbReference>
<sequence length="93" mass="10249">MDLLFRLTTVHEASQRLPWNVSDAPRDFIDKLLRGIVGIEIPIDSLNGKIKVSQDEALQDRWGTVEGLRAEGSSNASAMALLVQQAITECAEK</sequence>